<evidence type="ECO:0000256" key="8">
    <source>
        <dbReference type="ARBA" id="ARBA00023128"/>
    </source>
</evidence>
<gene>
    <name evidence="11" type="ORF">EOD39_17616</name>
</gene>
<evidence type="ECO:0000313" key="12">
    <source>
        <dbReference type="Proteomes" id="UP000289886"/>
    </source>
</evidence>
<evidence type="ECO:0000256" key="5">
    <source>
        <dbReference type="ARBA" id="ARBA00022792"/>
    </source>
</evidence>
<keyword evidence="9 10" id="KW-0472">Membrane</keyword>
<sequence>TKEKTITIHCKIFFQHEKTCLKRKLNLSSQFKNFHLFLQQTLFTISVFAVTLLTPAGWILHHLPEYRKR</sequence>
<evidence type="ECO:0000313" key="11">
    <source>
        <dbReference type="EMBL" id="RXM94777.1"/>
    </source>
</evidence>
<keyword evidence="7 10" id="KW-1133">Transmembrane helix</keyword>
<comment type="pathway">
    <text evidence="2">Energy metabolism; oxidative phosphorylation.</text>
</comment>
<organism evidence="11 12">
    <name type="scientific">Acipenser ruthenus</name>
    <name type="common">Sterlet sturgeon</name>
    <dbReference type="NCBI Taxonomy" id="7906"/>
    <lineage>
        <taxon>Eukaryota</taxon>
        <taxon>Metazoa</taxon>
        <taxon>Chordata</taxon>
        <taxon>Craniata</taxon>
        <taxon>Vertebrata</taxon>
        <taxon>Euteleostomi</taxon>
        <taxon>Actinopterygii</taxon>
        <taxon>Chondrostei</taxon>
        <taxon>Acipenseriformes</taxon>
        <taxon>Acipenseridae</taxon>
        <taxon>Acipenser</taxon>
    </lineage>
</organism>
<evidence type="ECO:0000256" key="3">
    <source>
        <dbReference type="ARBA" id="ARBA00010117"/>
    </source>
</evidence>
<comment type="caution">
    <text evidence="11">The sequence shown here is derived from an EMBL/GenBank/DDBJ whole genome shotgun (WGS) entry which is preliminary data.</text>
</comment>
<dbReference type="Proteomes" id="UP000289886">
    <property type="component" value="Unassembled WGS sequence"/>
</dbReference>
<dbReference type="InterPro" id="IPR036548">
    <property type="entry name" value="Cyt_c_oxidase_su8_sf"/>
</dbReference>
<dbReference type="Pfam" id="PF02285">
    <property type="entry name" value="COX8"/>
    <property type="match status" value="1"/>
</dbReference>
<evidence type="ECO:0000256" key="2">
    <source>
        <dbReference type="ARBA" id="ARBA00004673"/>
    </source>
</evidence>
<comment type="subcellular location">
    <subcellularLocation>
        <location evidence="1">Mitochondrion inner membrane</location>
        <topology evidence="1">Single-pass membrane protein</topology>
    </subcellularLocation>
</comment>
<dbReference type="GO" id="GO:0006123">
    <property type="term" value="P:mitochondrial electron transport, cytochrome c to oxygen"/>
    <property type="evidence" value="ECO:0007669"/>
    <property type="project" value="InterPro"/>
</dbReference>
<evidence type="ECO:0000256" key="4">
    <source>
        <dbReference type="ARBA" id="ARBA00022692"/>
    </source>
</evidence>
<keyword evidence="12" id="KW-1185">Reference proteome</keyword>
<dbReference type="PANTHER" id="PTHR16717">
    <property type="entry name" value="CYTOCHROME C OXIDASE POLYPEPTIDE VIII"/>
    <property type="match status" value="1"/>
</dbReference>
<dbReference type="GO" id="GO:0045277">
    <property type="term" value="C:respiratory chain complex IV"/>
    <property type="evidence" value="ECO:0007669"/>
    <property type="project" value="InterPro"/>
</dbReference>
<dbReference type="Gene3D" id="4.10.81.10">
    <property type="entry name" value="Cytochrome c oxidase, subunit 8"/>
    <property type="match status" value="1"/>
</dbReference>
<protein>
    <submittedName>
        <fullName evidence="11">Uncharacterized protein</fullName>
    </submittedName>
</protein>
<name>A0A444V2Y8_ACIRT</name>
<dbReference type="GO" id="GO:0005743">
    <property type="term" value="C:mitochondrial inner membrane"/>
    <property type="evidence" value="ECO:0007669"/>
    <property type="project" value="UniProtKB-SubCell"/>
</dbReference>
<evidence type="ECO:0000256" key="7">
    <source>
        <dbReference type="ARBA" id="ARBA00022989"/>
    </source>
</evidence>
<dbReference type="AlphaFoldDB" id="A0A444V2Y8"/>
<evidence type="ECO:0000256" key="6">
    <source>
        <dbReference type="ARBA" id="ARBA00022946"/>
    </source>
</evidence>
<dbReference type="InterPro" id="IPR003205">
    <property type="entry name" value="Cyt_c_oxidase_su8"/>
</dbReference>
<feature type="non-terminal residue" evidence="11">
    <location>
        <position position="1"/>
    </location>
</feature>
<evidence type="ECO:0000256" key="10">
    <source>
        <dbReference type="SAM" id="Phobius"/>
    </source>
</evidence>
<dbReference type="PANTHER" id="PTHR16717:SF7">
    <property type="entry name" value="CYTOCHROME C OXIDASE SUBUNIT 8A, MITOCHONDRIAL-LIKE"/>
    <property type="match status" value="1"/>
</dbReference>
<keyword evidence="8" id="KW-0496">Mitochondrion</keyword>
<dbReference type="SUPFAM" id="SSF81431">
    <property type="entry name" value="Mitochondrial cytochrome c oxidase subunit VIIIb (aka IX)"/>
    <property type="match status" value="1"/>
</dbReference>
<evidence type="ECO:0000256" key="1">
    <source>
        <dbReference type="ARBA" id="ARBA00004434"/>
    </source>
</evidence>
<evidence type="ECO:0000256" key="9">
    <source>
        <dbReference type="ARBA" id="ARBA00023136"/>
    </source>
</evidence>
<comment type="similarity">
    <text evidence="3">Belongs to the cytochrome c oxidase VIII family.</text>
</comment>
<accession>A0A444V2Y8</accession>
<proteinExistence type="inferred from homology"/>
<dbReference type="UniPathway" id="UPA00705"/>
<feature type="transmembrane region" description="Helical" evidence="10">
    <location>
        <begin position="37"/>
        <end position="60"/>
    </location>
</feature>
<keyword evidence="5" id="KW-0999">Mitochondrion inner membrane</keyword>
<reference evidence="11 12" key="1">
    <citation type="submission" date="2019-01" db="EMBL/GenBank/DDBJ databases">
        <title>Draft Genome and Complete Hox-Cluster Characterization of the Sterlet Sturgeon (Acipenser ruthenus).</title>
        <authorList>
            <person name="Wei Q."/>
        </authorList>
    </citation>
    <scope>NUCLEOTIDE SEQUENCE [LARGE SCALE GENOMIC DNA]</scope>
    <source>
        <strain evidence="11">WHYD16114868_AA</strain>
        <tissue evidence="11">Blood</tissue>
    </source>
</reference>
<dbReference type="EMBL" id="SCEB01003003">
    <property type="protein sequence ID" value="RXM94777.1"/>
    <property type="molecule type" value="Genomic_DNA"/>
</dbReference>
<keyword evidence="4 10" id="KW-0812">Transmembrane</keyword>
<keyword evidence="6" id="KW-0809">Transit peptide</keyword>